<dbReference type="EMBL" id="JBHMAG010000014">
    <property type="protein sequence ID" value="MFB9754218.1"/>
    <property type="molecule type" value="Genomic_DNA"/>
</dbReference>
<sequence length="328" mass="37763">MLEIIIDNRDGTMWDISGIVSELTYKTSRTGKASSLDLTFVQDGIYQSKAFKYNSGDVIRVRQGGVGIFYGYIFEIESGKGEEVSLTAYDQLRYLMANDSYVFRDVTVADIIRRIADDFGMKIGTLENTGHIIPQMIEDNRKLMDIICKGLDLTLIATLRNYVFYDDYGELALRDIRNRTLDFTLGEASLLYDYKQKRSIDNSYNRIKIVQDNKQEGHRDVYIHQDSANIAKWGRLQLYQVADEKQNPAQIVQSLENQLRWYNRESKSLKIDAIGDIRARAGCYLPLHVERLGLNQYFLINECTHKYSGADHTMSLDLVDIRIGDERI</sequence>
<keyword evidence="3" id="KW-1185">Reference proteome</keyword>
<reference evidence="2 3" key="1">
    <citation type="submission" date="2024-09" db="EMBL/GenBank/DDBJ databases">
        <authorList>
            <person name="Sun Q."/>
            <person name="Mori K."/>
        </authorList>
    </citation>
    <scope>NUCLEOTIDE SEQUENCE [LARGE SCALE GENOMIC DNA]</scope>
    <source>
        <strain evidence="2 3">JCM 12520</strain>
    </source>
</reference>
<proteinExistence type="predicted"/>
<comment type="caution">
    <text evidence="2">The sequence shown here is derived from an EMBL/GenBank/DDBJ whole genome shotgun (WGS) entry which is preliminary data.</text>
</comment>
<feature type="domain" description="YqbQ/XkdQ" evidence="1">
    <location>
        <begin position="23"/>
        <end position="318"/>
    </location>
</feature>
<dbReference type="InterPro" id="IPR056937">
    <property type="entry name" value="YqbQ/XkdQ"/>
</dbReference>
<protein>
    <recommendedName>
        <fullName evidence="1">YqbQ/XkdQ domain-containing protein</fullName>
    </recommendedName>
</protein>
<accession>A0ABV5W0X6</accession>
<name>A0ABV5W0X6_9BACL</name>
<evidence type="ECO:0000259" key="1">
    <source>
        <dbReference type="Pfam" id="PF24032"/>
    </source>
</evidence>
<organism evidence="2 3">
    <name type="scientific">Paenibacillus hodogayensis</name>
    <dbReference type="NCBI Taxonomy" id="279208"/>
    <lineage>
        <taxon>Bacteria</taxon>
        <taxon>Bacillati</taxon>
        <taxon>Bacillota</taxon>
        <taxon>Bacilli</taxon>
        <taxon>Bacillales</taxon>
        <taxon>Paenibacillaceae</taxon>
        <taxon>Paenibacillus</taxon>
    </lineage>
</organism>
<gene>
    <name evidence="2" type="ORF">ACFFNY_21830</name>
</gene>
<evidence type="ECO:0000313" key="2">
    <source>
        <dbReference type="EMBL" id="MFB9754218.1"/>
    </source>
</evidence>
<dbReference type="RefSeq" id="WP_344914072.1">
    <property type="nucleotide sequence ID" value="NZ_BAAAYO010000013.1"/>
</dbReference>
<dbReference type="SUPFAM" id="SSF69279">
    <property type="entry name" value="Phage tail proteins"/>
    <property type="match status" value="1"/>
</dbReference>
<evidence type="ECO:0000313" key="3">
    <source>
        <dbReference type="Proteomes" id="UP001589619"/>
    </source>
</evidence>
<dbReference type="Pfam" id="PF24032">
    <property type="entry name" value="YQBQ"/>
    <property type="match status" value="1"/>
</dbReference>
<dbReference type="Proteomes" id="UP001589619">
    <property type="component" value="Unassembled WGS sequence"/>
</dbReference>